<dbReference type="InterPro" id="IPR002481">
    <property type="entry name" value="FUR"/>
</dbReference>
<dbReference type="RefSeq" id="WP_090522092.1">
    <property type="nucleotide sequence ID" value="NZ_FNAH01000003.1"/>
</dbReference>
<evidence type="ECO:0000256" key="3">
    <source>
        <dbReference type="ARBA" id="ARBA00011738"/>
    </source>
</evidence>
<dbReference type="PANTHER" id="PTHR33202:SF2">
    <property type="entry name" value="FERRIC UPTAKE REGULATION PROTEIN"/>
    <property type="match status" value="1"/>
</dbReference>
<dbReference type="Pfam" id="PF01475">
    <property type="entry name" value="FUR"/>
    <property type="match status" value="1"/>
</dbReference>
<comment type="cofactor">
    <cofactor evidence="12">
        <name>Mn(2+)</name>
        <dbReference type="ChEBI" id="CHEBI:29035"/>
    </cofactor>
    <cofactor evidence="12">
        <name>Fe(2+)</name>
        <dbReference type="ChEBI" id="CHEBI:29033"/>
    </cofactor>
    <text evidence="12">Binds 1 Mn(2+) or Fe(2+) ion per subunit.</text>
</comment>
<sequence length="143" mass="15940">MSAETTDFATALREAGLRVTQQRMVLLSILMEAADHPNADELLSRAREMDDSVSLATVYRTISTLEEAGLIRKLSLENEPARYELAQAAEHDHLVDIDSGEVIELASAEINRLRAELAARLGYEIVSQHTLIRARKTRDRQPG</sequence>
<dbReference type="InterPro" id="IPR036388">
    <property type="entry name" value="WH-like_DNA-bd_sf"/>
</dbReference>
<keyword evidence="10 13" id="KW-0238">DNA-binding</keyword>
<dbReference type="GO" id="GO:0003700">
    <property type="term" value="F:DNA-binding transcription factor activity"/>
    <property type="evidence" value="ECO:0007669"/>
    <property type="project" value="UniProtKB-UniRule"/>
</dbReference>
<dbReference type="GO" id="GO:0045892">
    <property type="term" value="P:negative regulation of DNA-templated transcription"/>
    <property type="evidence" value="ECO:0007669"/>
    <property type="project" value="TreeGrafter"/>
</dbReference>
<dbReference type="Gene3D" id="1.10.10.10">
    <property type="entry name" value="Winged helix-like DNA-binding domain superfamily/Winged helix DNA-binding domain"/>
    <property type="match status" value="1"/>
</dbReference>
<dbReference type="GO" id="GO:0008270">
    <property type="term" value="F:zinc ion binding"/>
    <property type="evidence" value="ECO:0007669"/>
    <property type="project" value="TreeGrafter"/>
</dbReference>
<gene>
    <name evidence="13" type="primary">fur</name>
    <name evidence="14" type="ORF">SAMN05421538_10377</name>
</gene>
<dbReference type="InterPro" id="IPR036390">
    <property type="entry name" value="WH_DNA-bd_sf"/>
</dbReference>
<evidence type="ECO:0000256" key="8">
    <source>
        <dbReference type="ARBA" id="ARBA00022833"/>
    </source>
</evidence>
<evidence type="ECO:0000256" key="6">
    <source>
        <dbReference type="ARBA" id="ARBA00022491"/>
    </source>
</evidence>
<keyword evidence="8 13" id="KW-0862">Zinc</keyword>
<dbReference type="PANTHER" id="PTHR33202">
    <property type="entry name" value="ZINC UPTAKE REGULATION PROTEIN"/>
    <property type="match status" value="1"/>
</dbReference>
<proteinExistence type="inferred from homology"/>
<keyword evidence="12 13" id="KW-0408">Iron</keyword>
<dbReference type="Gene3D" id="3.30.1490.190">
    <property type="match status" value="1"/>
</dbReference>
<evidence type="ECO:0000256" key="10">
    <source>
        <dbReference type="ARBA" id="ARBA00023125"/>
    </source>
</evidence>
<keyword evidence="7 12" id="KW-0479">Metal-binding</keyword>
<dbReference type="OrthoDB" id="8659436at2"/>
<dbReference type="CDD" id="cd07153">
    <property type="entry name" value="Fur_like"/>
    <property type="match status" value="1"/>
</dbReference>
<dbReference type="Proteomes" id="UP000199344">
    <property type="component" value="Unassembled WGS sequence"/>
</dbReference>
<dbReference type="SUPFAM" id="SSF46785">
    <property type="entry name" value="Winged helix' DNA-binding domain"/>
    <property type="match status" value="1"/>
</dbReference>
<evidence type="ECO:0000256" key="7">
    <source>
        <dbReference type="ARBA" id="ARBA00022723"/>
    </source>
</evidence>
<evidence type="ECO:0000256" key="1">
    <source>
        <dbReference type="ARBA" id="ARBA00004496"/>
    </source>
</evidence>
<comment type="similarity">
    <text evidence="2 13">Belongs to the Fur family.</text>
</comment>
<dbReference type="AlphaFoldDB" id="A0A1G6YX49"/>
<comment type="subcellular location">
    <subcellularLocation>
        <location evidence="1 13">Cytoplasm</location>
    </subcellularLocation>
</comment>
<reference evidence="14 15" key="1">
    <citation type="submission" date="2016-10" db="EMBL/GenBank/DDBJ databases">
        <authorList>
            <person name="de Groot N.N."/>
        </authorList>
    </citation>
    <scope>NUCLEOTIDE SEQUENCE [LARGE SCALE GENOMIC DNA]</scope>
    <source>
        <strain evidence="14 15">DSM 22220</strain>
    </source>
</reference>
<dbReference type="GO" id="GO:0005829">
    <property type="term" value="C:cytosol"/>
    <property type="evidence" value="ECO:0007669"/>
    <property type="project" value="TreeGrafter"/>
</dbReference>
<evidence type="ECO:0000313" key="14">
    <source>
        <dbReference type="EMBL" id="SDD94166.1"/>
    </source>
</evidence>
<organism evidence="14 15">
    <name type="scientific">Paracoccus isoporae</name>
    <dbReference type="NCBI Taxonomy" id="591205"/>
    <lineage>
        <taxon>Bacteria</taxon>
        <taxon>Pseudomonadati</taxon>
        <taxon>Pseudomonadota</taxon>
        <taxon>Alphaproteobacteria</taxon>
        <taxon>Rhodobacterales</taxon>
        <taxon>Paracoccaceae</taxon>
        <taxon>Paracoccus</taxon>
    </lineage>
</organism>
<dbReference type="InterPro" id="IPR043135">
    <property type="entry name" value="Fur_C"/>
</dbReference>
<dbReference type="EMBL" id="FNAH01000003">
    <property type="protein sequence ID" value="SDD94166.1"/>
    <property type="molecule type" value="Genomic_DNA"/>
</dbReference>
<dbReference type="STRING" id="591205.SAMN05421538_10377"/>
<comment type="subunit">
    <text evidence="3 13">Homodimer.</text>
</comment>
<evidence type="ECO:0000313" key="15">
    <source>
        <dbReference type="Proteomes" id="UP000199344"/>
    </source>
</evidence>
<feature type="binding site" evidence="12">
    <location>
        <position position="92"/>
    </location>
    <ligand>
        <name>Fe cation</name>
        <dbReference type="ChEBI" id="CHEBI:24875"/>
    </ligand>
</feature>
<accession>A0A1G6YX49</accession>
<evidence type="ECO:0000256" key="9">
    <source>
        <dbReference type="ARBA" id="ARBA00023015"/>
    </source>
</evidence>
<evidence type="ECO:0000256" key="13">
    <source>
        <dbReference type="RuleBase" id="RU364037"/>
    </source>
</evidence>
<evidence type="ECO:0000256" key="12">
    <source>
        <dbReference type="PIRSR" id="PIRSR602481-2"/>
    </source>
</evidence>
<keyword evidence="15" id="KW-1185">Reference proteome</keyword>
<evidence type="ECO:0000256" key="11">
    <source>
        <dbReference type="ARBA" id="ARBA00023163"/>
    </source>
</evidence>
<keyword evidence="5 13" id="KW-0963">Cytoplasm</keyword>
<evidence type="ECO:0000256" key="5">
    <source>
        <dbReference type="ARBA" id="ARBA00022490"/>
    </source>
</evidence>
<evidence type="ECO:0000256" key="2">
    <source>
        <dbReference type="ARBA" id="ARBA00007957"/>
    </source>
</evidence>
<keyword evidence="9 13" id="KW-0805">Transcription regulation</keyword>
<dbReference type="GO" id="GO:1900376">
    <property type="term" value="P:regulation of secondary metabolite biosynthetic process"/>
    <property type="evidence" value="ECO:0007669"/>
    <property type="project" value="TreeGrafter"/>
</dbReference>
<dbReference type="GO" id="GO:0000976">
    <property type="term" value="F:transcription cis-regulatory region binding"/>
    <property type="evidence" value="ECO:0007669"/>
    <property type="project" value="TreeGrafter"/>
</dbReference>
<protein>
    <recommendedName>
        <fullName evidence="4 13">Ferric uptake regulation protein</fullName>
    </recommendedName>
</protein>
<evidence type="ECO:0000256" key="4">
    <source>
        <dbReference type="ARBA" id="ARBA00020910"/>
    </source>
</evidence>
<keyword evidence="6 13" id="KW-0678">Repressor</keyword>
<dbReference type="FunFam" id="1.10.10.10:FF:000007">
    <property type="entry name" value="Ferric uptake regulation protein"/>
    <property type="match status" value="1"/>
</dbReference>
<name>A0A1G6YX49_9RHOB</name>
<keyword evidence="11 13" id="KW-0804">Transcription</keyword>